<evidence type="ECO:0000313" key="2">
    <source>
        <dbReference type="Proteomes" id="UP000587760"/>
    </source>
</evidence>
<accession>A0A841REG9</accession>
<dbReference type="InterPro" id="IPR043148">
    <property type="entry name" value="TagF_C"/>
</dbReference>
<dbReference type="EMBL" id="JACHGJ010000004">
    <property type="protein sequence ID" value="MBB6480742.1"/>
    <property type="molecule type" value="Genomic_DNA"/>
</dbReference>
<name>A0A841REG9_9SPIO</name>
<evidence type="ECO:0000313" key="1">
    <source>
        <dbReference type="EMBL" id="MBB6480742.1"/>
    </source>
</evidence>
<proteinExistence type="predicted"/>
<dbReference type="Proteomes" id="UP000587760">
    <property type="component" value="Unassembled WGS sequence"/>
</dbReference>
<keyword evidence="2" id="KW-1185">Reference proteome</keyword>
<organism evidence="1 2">
    <name type="scientific">Spirochaeta isovalerica</name>
    <dbReference type="NCBI Taxonomy" id="150"/>
    <lineage>
        <taxon>Bacteria</taxon>
        <taxon>Pseudomonadati</taxon>
        <taxon>Spirochaetota</taxon>
        <taxon>Spirochaetia</taxon>
        <taxon>Spirochaetales</taxon>
        <taxon>Spirochaetaceae</taxon>
        <taxon>Spirochaeta</taxon>
    </lineage>
</organism>
<comment type="caution">
    <text evidence="1">The sequence shown here is derived from an EMBL/GenBank/DDBJ whole genome shotgun (WGS) entry which is preliminary data.</text>
</comment>
<reference evidence="1 2" key="1">
    <citation type="submission" date="2020-08" db="EMBL/GenBank/DDBJ databases">
        <title>Genomic Encyclopedia of Type Strains, Phase IV (KMG-IV): sequencing the most valuable type-strain genomes for metagenomic binning, comparative biology and taxonomic classification.</title>
        <authorList>
            <person name="Goeker M."/>
        </authorList>
    </citation>
    <scope>NUCLEOTIDE SEQUENCE [LARGE SCALE GENOMIC DNA]</scope>
    <source>
        <strain evidence="1 2">DSM 2461</strain>
    </source>
</reference>
<sequence>MKKNYSFEESLHPHNKLIKTVTGQQLVDCDVVISDFGTMVYEAWALNKPVIFPRWILKDYIQEFLPGSAEAFIMENRIGFHPDSYDEMVDMINSGLKLTDDVNEFMEDYLPSELYSSSGKKIAETLLRLAEKTS</sequence>
<dbReference type="AlphaFoldDB" id="A0A841REG9"/>
<gene>
    <name evidence="1" type="ORF">HNR50_002415</name>
</gene>
<dbReference type="Gene3D" id="3.40.50.12580">
    <property type="match status" value="1"/>
</dbReference>
<protein>
    <submittedName>
        <fullName evidence="1">CDP-glycerol glycerophosphotransferase (TagB/SpsB family)</fullName>
    </submittedName>
</protein>
<dbReference type="GO" id="GO:0016740">
    <property type="term" value="F:transferase activity"/>
    <property type="evidence" value="ECO:0007669"/>
    <property type="project" value="UniProtKB-KW"/>
</dbReference>
<keyword evidence="1" id="KW-0808">Transferase</keyword>